<evidence type="ECO:0000259" key="2">
    <source>
        <dbReference type="Pfam" id="PF03358"/>
    </source>
</evidence>
<feature type="domain" description="NADPH-dependent FMN reductase-like" evidence="2">
    <location>
        <begin position="1"/>
        <end position="130"/>
    </location>
</feature>
<dbReference type="Gene3D" id="3.40.50.360">
    <property type="match status" value="1"/>
</dbReference>
<dbReference type="InterPro" id="IPR029039">
    <property type="entry name" value="Flavoprotein-like_sf"/>
</dbReference>
<dbReference type="AlphaFoldDB" id="A0A1G9YJ02"/>
<dbReference type="EMBL" id="FNIG01000002">
    <property type="protein sequence ID" value="SDN08415.1"/>
    <property type="molecule type" value="Genomic_DNA"/>
</dbReference>
<dbReference type="PANTHER" id="PTHR30543">
    <property type="entry name" value="CHROMATE REDUCTASE"/>
    <property type="match status" value="1"/>
</dbReference>
<dbReference type="SUPFAM" id="SSF52218">
    <property type="entry name" value="Flavoproteins"/>
    <property type="match status" value="1"/>
</dbReference>
<dbReference type="GO" id="GO:0010181">
    <property type="term" value="F:FMN binding"/>
    <property type="evidence" value="ECO:0007669"/>
    <property type="project" value="TreeGrafter"/>
</dbReference>
<dbReference type="GO" id="GO:0005829">
    <property type="term" value="C:cytosol"/>
    <property type="evidence" value="ECO:0007669"/>
    <property type="project" value="TreeGrafter"/>
</dbReference>
<evidence type="ECO:0000313" key="4">
    <source>
        <dbReference type="Proteomes" id="UP000199334"/>
    </source>
</evidence>
<dbReference type="OrthoDB" id="9812295at2"/>
<dbReference type="GO" id="GO:0016491">
    <property type="term" value="F:oxidoreductase activity"/>
    <property type="evidence" value="ECO:0007669"/>
    <property type="project" value="InterPro"/>
</dbReference>
<dbReference type="InterPro" id="IPR050712">
    <property type="entry name" value="NAD(P)H-dep_reductase"/>
</dbReference>
<dbReference type="RefSeq" id="WP_093855883.1">
    <property type="nucleotide sequence ID" value="NZ_BJVZ01000027.1"/>
</dbReference>
<dbReference type="InterPro" id="IPR005025">
    <property type="entry name" value="FMN_Rdtase-like_dom"/>
</dbReference>
<organism evidence="3 4">
    <name type="scientific">Tenuibacillus multivorans</name>
    <dbReference type="NCBI Taxonomy" id="237069"/>
    <lineage>
        <taxon>Bacteria</taxon>
        <taxon>Bacillati</taxon>
        <taxon>Bacillota</taxon>
        <taxon>Bacilli</taxon>
        <taxon>Bacillales</taxon>
        <taxon>Bacillaceae</taxon>
        <taxon>Tenuibacillus</taxon>
    </lineage>
</organism>
<keyword evidence="4" id="KW-1185">Reference proteome</keyword>
<dbReference type="STRING" id="237069.SAMN05216498_1401"/>
<comment type="similarity">
    <text evidence="1">Belongs to the azoreductase type 2 family.</text>
</comment>
<evidence type="ECO:0000313" key="3">
    <source>
        <dbReference type="EMBL" id="SDN08415.1"/>
    </source>
</evidence>
<reference evidence="3 4" key="1">
    <citation type="submission" date="2016-10" db="EMBL/GenBank/DDBJ databases">
        <authorList>
            <person name="de Groot N.N."/>
        </authorList>
    </citation>
    <scope>NUCLEOTIDE SEQUENCE [LARGE SCALE GENOMIC DNA]</scope>
    <source>
        <strain evidence="3 4">CGMCC 1.3442</strain>
    </source>
</reference>
<evidence type="ECO:0000256" key="1">
    <source>
        <dbReference type="ARBA" id="ARBA00009428"/>
    </source>
</evidence>
<dbReference type="Pfam" id="PF03358">
    <property type="entry name" value="FMN_red"/>
    <property type="match status" value="1"/>
</dbReference>
<gene>
    <name evidence="3" type="ORF">SAMN05216498_1401</name>
</gene>
<accession>A0A1G9YJ02</accession>
<dbReference type="Proteomes" id="UP000199334">
    <property type="component" value="Unassembled WGS sequence"/>
</dbReference>
<dbReference type="PANTHER" id="PTHR30543:SF21">
    <property type="entry name" value="NAD(P)H-DEPENDENT FMN REDUCTASE LOT6"/>
    <property type="match status" value="1"/>
</dbReference>
<sequence>MNIVMIVGSLRKESFNKQLANTMEERFKEKINLKIADIGSLPLFNQDEEHDPPQVVKDFKAEIAQADGIVMVTPEYNWSVPGVLKNALDWASRVDKVFIGKPVMVLGVTPGVAGTLRAQTHLRQILSAPGIQSKVLAPGSNEILISFANEKFDEGQLIDEDTLNFLDRKVEAFIDFVKTA</sequence>
<protein>
    <submittedName>
        <fullName evidence="3">NAD(P)H-dependent FMN reductase</fullName>
    </submittedName>
</protein>
<name>A0A1G9YJ02_9BACI</name>
<proteinExistence type="inferred from homology"/>